<dbReference type="Proteomes" id="UP000002029">
    <property type="component" value="Chromosome"/>
</dbReference>
<dbReference type="HOGENOM" id="CLU_017584_9_3_11"/>
<dbReference type="STRING" id="479432.Sros_2470"/>
<dbReference type="InterPro" id="IPR008920">
    <property type="entry name" value="TF_FadR/GntR_C"/>
</dbReference>
<dbReference type="CDD" id="cd07377">
    <property type="entry name" value="WHTH_GntR"/>
    <property type="match status" value="1"/>
</dbReference>
<evidence type="ECO:0000256" key="2">
    <source>
        <dbReference type="ARBA" id="ARBA00023125"/>
    </source>
</evidence>
<dbReference type="PANTHER" id="PTHR43537">
    <property type="entry name" value="TRANSCRIPTIONAL REGULATOR, GNTR FAMILY"/>
    <property type="match status" value="1"/>
</dbReference>
<evidence type="ECO:0000256" key="1">
    <source>
        <dbReference type="ARBA" id="ARBA00023015"/>
    </source>
</evidence>
<accession>D2B1I1</accession>
<dbReference type="InterPro" id="IPR011711">
    <property type="entry name" value="GntR_C"/>
</dbReference>
<dbReference type="SUPFAM" id="SSF46785">
    <property type="entry name" value="Winged helix' DNA-binding domain"/>
    <property type="match status" value="1"/>
</dbReference>
<dbReference type="eggNOG" id="COG2186">
    <property type="taxonomic scope" value="Bacteria"/>
</dbReference>
<dbReference type="KEGG" id="sro:Sros_2470"/>
<dbReference type="PROSITE" id="PS50949">
    <property type="entry name" value="HTH_GNTR"/>
    <property type="match status" value="1"/>
</dbReference>
<organism evidence="5 6">
    <name type="scientific">Streptosporangium roseum (strain ATCC 12428 / DSM 43021 / JCM 3005 / KCTC 9067 / NCIMB 10171 / NRRL 2505 / NI 9100)</name>
    <dbReference type="NCBI Taxonomy" id="479432"/>
    <lineage>
        <taxon>Bacteria</taxon>
        <taxon>Bacillati</taxon>
        <taxon>Actinomycetota</taxon>
        <taxon>Actinomycetes</taxon>
        <taxon>Streptosporangiales</taxon>
        <taxon>Streptosporangiaceae</taxon>
        <taxon>Streptosporangium</taxon>
    </lineage>
</organism>
<keyword evidence="3" id="KW-0804">Transcription</keyword>
<keyword evidence="2" id="KW-0238">DNA-binding</keyword>
<feature type="domain" description="HTH gntR-type" evidence="4">
    <location>
        <begin position="2"/>
        <end position="70"/>
    </location>
</feature>
<dbReference type="Gene3D" id="1.20.120.530">
    <property type="entry name" value="GntR ligand-binding domain-like"/>
    <property type="match status" value="1"/>
</dbReference>
<gene>
    <name evidence="5" type="ordered locus">Sros_2470</name>
</gene>
<dbReference type="Pfam" id="PF00392">
    <property type="entry name" value="GntR"/>
    <property type="match status" value="1"/>
</dbReference>
<evidence type="ECO:0000256" key="3">
    <source>
        <dbReference type="ARBA" id="ARBA00023163"/>
    </source>
</evidence>
<sequence>MMLRQHEVAERIKQYILQNRLGPGDPLPTEAELCAAVGASRSSVREAIKTLTALDIVEVRHGHGTYVGRLSLAALVESLTFRGLLSRSDDFRVLSELVQVRQTIEQGLAGPILAAFDDGIHGELLDLADQMAERAARGESFIDQDREFHLLLMEPLGNELITQLTAAFWDVHAIVAHTLDTSPESVRETVEAHHAIVAAVSAGDVTAFTRAIEAHYAPVRRRLQEGPGR</sequence>
<dbReference type="AlphaFoldDB" id="D2B1I1"/>
<dbReference type="Pfam" id="PF07729">
    <property type="entry name" value="FCD"/>
    <property type="match status" value="1"/>
</dbReference>
<dbReference type="SUPFAM" id="SSF48008">
    <property type="entry name" value="GntR ligand-binding domain-like"/>
    <property type="match status" value="1"/>
</dbReference>
<dbReference type="GO" id="GO:0003677">
    <property type="term" value="F:DNA binding"/>
    <property type="evidence" value="ECO:0007669"/>
    <property type="project" value="UniProtKB-KW"/>
</dbReference>
<dbReference type="SMART" id="SM00345">
    <property type="entry name" value="HTH_GNTR"/>
    <property type="match status" value="1"/>
</dbReference>
<dbReference type="PRINTS" id="PR00035">
    <property type="entry name" value="HTHGNTR"/>
</dbReference>
<dbReference type="SMART" id="SM00895">
    <property type="entry name" value="FCD"/>
    <property type="match status" value="1"/>
</dbReference>
<protein>
    <submittedName>
        <fullName evidence="5">Transcriptional regulator, GntR family</fullName>
    </submittedName>
</protein>
<dbReference type="Gene3D" id="1.10.10.10">
    <property type="entry name" value="Winged helix-like DNA-binding domain superfamily/Winged helix DNA-binding domain"/>
    <property type="match status" value="1"/>
</dbReference>
<reference evidence="5 6" key="1">
    <citation type="journal article" date="2010" name="Stand. Genomic Sci.">
        <title>Complete genome sequence of Streptosporangium roseum type strain (NI 9100).</title>
        <authorList>
            <person name="Nolan M."/>
            <person name="Sikorski J."/>
            <person name="Jando M."/>
            <person name="Lucas S."/>
            <person name="Lapidus A."/>
            <person name="Glavina Del Rio T."/>
            <person name="Chen F."/>
            <person name="Tice H."/>
            <person name="Pitluck S."/>
            <person name="Cheng J.F."/>
            <person name="Chertkov O."/>
            <person name="Sims D."/>
            <person name="Meincke L."/>
            <person name="Brettin T."/>
            <person name="Han C."/>
            <person name="Detter J.C."/>
            <person name="Bruce D."/>
            <person name="Goodwin L."/>
            <person name="Land M."/>
            <person name="Hauser L."/>
            <person name="Chang Y.J."/>
            <person name="Jeffries C.D."/>
            <person name="Ivanova N."/>
            <person name="Mavromatis K."/>
            <person name="Mikhailova N."/>
            <person name="Chen A."/>
            <person name="Palaniappan K."/>
            <person name="Chain P."/>
            <person name="Rohde M."/>
            <person name="Goker M."/>
            <person name="Bristow J."/>
            <person name="Eisen J.A."/>
            <person name="Markowitz V."/>
            <person name="Hugenholtz P."/>
            <person name="Kyrpides N.C."/>
            <person name="Klenk H.P."/>
        </authorList>
    </citation>
    <scope>NUCLEOTIDE SEQUENCE [LARGE SCALE GENOMIC DNA]</scope>
    <source>
        <strain evidence="6">ATCC 12428 / DSM 43021 / JCM 3005 / NI 9100</strain>
    </source>
</reference>
<keyword evidence="1" id="KW-0805">Transcription regulation</keyword>
<dbReference type="InterPro" id="IPR000524">
    <property type="entry name" value="Tscrpt_reg_HTH_GntR"/>
</dbReference>
<proteinExistence type="predicted"/>
<dbReference type="InterPro" id="IPR036390">
    <property type="entry name" value="WH_DNA-bd_sf"/>
</dbReference>
<evidence type="ECO:0000313" key="6">
    <source>
        <dbReference type="Proteomes" id="UP000002029"/>
    </source>
</evidence>
<dbReference type="EMBL" id="CP001814">
    <property type="protein sequence ID" value="ACZ85446.1"/>
    <property type="molecule type" value="Genomic_DNA"/>
</dbReference>
<dbReference type="PANTHER" id="PTHR43537:SF5">
    <property type="entry name" value="UXU OPERON TRANSCRIPTIONAL REGULATOR"/>
    <property type="match status" value="1"/>
</dbReference>
<keyword evidence="6" id="KW-1185">Reference proteome</keyword>
<evidence type="ECO:0000259" key="4">
    <source>
        <dbReference type="PROSITE" id="PS50949"/>
    </source>
</evidence>
<name>D2B1I1_STRRD</name>
<dbReference type="GO" id="GO:0003700">
    <property type="term" value="F:DNA-binding transcription factor activity"/>
    <property type="evidence" value="ECO:0007669"/>
    <property type="project" value="InterPro"/>
</dbReference>
<evidence type="ECO:0000313" key="5">
    <source>
        <dbReference type="EMBL" id="ACZ85446.1"/>
    </source>
</evidence>
<dbReference type="InterPro" id="IPR036388">
    <property type="entry name" value="WH-like_DNA-bd_sf"/>
</dbReference>